<dbReference type="AlphaFoldDB" id="A0A1I0YBP8"/>
<dbReference type="Proteomes" id="UP000198838">
    <property type="component" value="Unassembled WGS sequence"/>
</dbReference>
<feature type="domain" description="TerD" evidence="1">
    <location>
        <begin position="1"/>
        <end position="193"/>
    </location>
</feature>
<reference evidence="2 3" key="1">
    <citation type="submission" date="2016-10" db="EMBL/GenBank/DDBJ databases">
        <authorList>
            <person name="de Groot N.N."/>
        </authorList>
    </citation>
    <scope>NUCLEOTIDE SEQUENCE [LARGE SCALE GENOMIC DNA]</scope>
    <source>
        <strain evidence="2 3">DSM 5522</strain>
    </source>
</reference>
<keyword evidence="3" id="KW-1185">Reference proteome</keyword>
<dbReference type="RefSeq" id="WP_092872313.1">
    <property type="nucleotide sequence ID" value="NZ_FOJY01000009.1"/>
</dbReference>
<gene>
    <name evidence="2" type="ORF">SAMN05216249_10991</name>
</gene>
<proteinExistence type="predicted"/>
<name>A0A1I0YBP8_9FIRM</name>
<dbReference type="STRING" id="1120918.SAMN05216249_10991"/>
<organism evidence="2 3">
    <name type="scientific">Acetitomaculum ruminis DSM 5522</name>
    <dbReference type="NCBI Taxonomy" id="1120918"/>
    <lineage>
        <taxon>Bacteria</taxon>
        <taxon>Bacillati</taxon>
        <taxon>Bacillota</taxon>
        <taxon>Clostridia</taxon>
        <taxon>Lachnospirales</taxon>
        <taxon>Lachnospiraceae</taxon>
        <taxon>Acetitomaculum</taxon>
    </lineage>
</organism>
<dbReference type="EMBL" id="FOJY01000009">
    <property type="protein sequence ID" value="SFB10789.1"/>
    <property type="molecule type" value="Genomic_DNA"/>
</dbReference>
<dbReference type="PANTHER" id="PTHR32097">
    <property type="entry name" value="CAMP-BINDING PROTEIN 1-RELATED"/>
    <property type="match status" value="1"/>
</dbReference>
<evidence type="ECO:0000259" key="1">
    <source>
        <dbReference type="Pfam" id="PF02342"/>
    </source>
</evidence>
<evidence type="ECO:0000313" key="3">
    <source>
        <dbReference type="Proteomes" id="UP000198838"/>
    </source>
</evidence>
<dbReference type="Gene3D" id="2.60.60.30">
    <property type="entry name" value="sav2460 like domains"/>
    <property type="match status" value="1"/>
</dbReference>
<dbReference type="OrthoDB" id="4123258at2"/>
<protein>
    <submittedName>
        <fullName evidence="2">Stress response protein SCP2</fullName>
    </submittedName>
</protein>
<dbReference type="InterPro" id="IPR051324">
    <property type="entry name" value="Stress/Tellurium_Resist"/>
</dbReference>
<dbReference type="InterPro" id="IPR003325">
    <property type="entry name" value="TerD"/>
</dbReference>
<dbReference type="PANTHER" id="PTHR32097:SF15">
    <property type="entry name" value="STRESS RESPONSE PROTEIN SCP2"/>
    <property type="match status" value="1"/>
</dbReference>
<sequence>MAISLQKGQKISLSKEAAGLDQVLVGLGWDEVEKKFSLFRKQADIDCDASAFLLKNNQLKGTDDVVYFGNLKHFSGAVSHMGDNLTGAGEGDDEQLVVELQKLPNEYNKVIFVVNIYKAYQRKQSFGNVKNCFIHLIDQRNNQEICRYDISGNYDDCTAMIVGELEKTGNEWHFNAIGEGTQDGSLDELTRRYR</sequence>
<dbReference type="Pfam" id="PF02342">
    <property type="entry name" value="TerD"/>
    <property type="match status" value="1"/>
</dbReference>
<accession>A0A1I0YBP8</accession>
<dbReference type="CDD" id="cd06974">
    <property type="entry name" value="TerD_like"/>
    <property type="match status" value="1"/>
</dbReference>
<evidence type="ECO:0000313" key="2">
    <source>
        <dbReference type="EMBL" id="SFB10789.1"/>
    </source>
</evidence>